<keyword evidence="1" id="KW-0812">Transmembrane</keyword>
<organism evidence="2 3">
    <name type="scientific">Cytospora mali</name>
    <name type="common">Apple Valsa canker fungus</name>
    <name type="synonym">Valsa mali</name>
    <dbReference type="NCBI Taxonomy" id="578113"/>
    <lineage>
        <taxon>Eukaryota</taxon>
        <taxon>Fungi</taxon>
        <taxon>Dikarya</taxon>
        <taxon>Ascomycota</taxon>
        <taxon>Pezizomycotina</taxon>
        <taxon>Sordariomycetes</taxon>
        <taxon>Sordariomycetidae</taxon>
        <taxon>Diaporthales</taxon>
        <taxon>Cytosporaceae</taxon>
        <taxon>Cytospora</taxon>
    </lineage>
</organism>
<feature type="transmembrane region" description="Helical" evidence="1">
    <location>
        <begin position="12"/>
        <end position="37"/>
    </location>
</feature>
<gene>
    <name evidence="2" type="ORF">VP1G_09038</name>
</gene>
<keyword evidence="1" id="KW-1133">Transmembrane helix</keyword>
<feature type="transmembrane region" description="Helical" evidence="1">
    <location>
        <begin position="249"/>
        <end position="274"/>
    </location>
</feature>
<feature type="transmembrane region" description="Helical" evidence="1">
    <location>
        <begin position="115"/>
        <end position="132"/>
    </location>
</feature>
<dbReference type="EMBL" id="KN714790">
    <property type="protein sequence ID" value="KUI61868.1"/>
    <property type="molecule type" value="Genomic_DNA"/>
</dbReference>
<feature type="transmembrane region" description="Helical" evidence="1">
    <location>
        <begin position="153"/>
        <end position="169"/>
    </location>
</feature>
<dbReference type="AlphaFoldDB" id="A0A194VD96"/>
<proteinExistence type="predicted"/>
<sequence>MPGINQLPAGAEGAAAISLIWASISWICSSLLLWLTWAHNESWSYLALLSMSSVFSNVFSIIQQSRDITWYVDIETEGFERKLSLPADDPELAIAGGSFGVDLVLYYLQYYSYNAQAMLVMFWAAELCQLTYQIGERRNIRRMLRKLHVAGKFISWLLPLVTILCLRIPSLRNSFVAFILVADLPLMLSLAIGSGLMVAVLVRYVRTRQKFTQWNPPKFNSTTASEAGTTTTGTQTNTGGRRGLYDRWLMVRFTIAFVILAIFEVTNTLFQITALNNNIHDAEASEPDLSSARAVQTLFLFMPGTTPGIFLFVVFGTTASSRRKLSNLLIPDSWHESPRGLCCFGRRRMSLPPSHSPLSSCDGGIRVQRSLTITSSSRVRSSRIIDDDFSEPSEISMSHLPKRPESARSVEISYMKPLPLAPPPHGSVFRATATSASDTPLKNSWTMTRIRELAAIEEKASVDDTLARMSTDDSLRVPDDYQMLGPEHSDDSGPILPIQRQEVRFSGENIYMNRARSRGLADDKYSKNFSRPGK</sequence>
<evidence type="ECO:0000313" key="3">
    <source>
        <dbReference type="Proteomes" id="UP000078576"/>
    </source>
</evidence>
<feature type="transmembrane region" description="Helical" evidence="1">
    <location>
        <begin position="43"/>
        <end position="62"/>
    </location>
</feature>
<accession>A0A194VD96</accession>
<evidence type="ECO:0000256" key="1">
    <source>
        <dbReference type="SAM" id="Phobius"/>
    </source>
</evidence>
<reference evidence="3" key="1">
    <citation type="submission" date="2014-12" db="EMBL/GenBank/DDBJ databases">
        <title>Genome Sequence of Valsa Canker Pathogens Uncovers a Specific Adaption of Colonization on Woody Bark.</title>
        <authorList>
            <person name="Yin Z."/>
            <person name="Liu H."/>
            <person name="Gao X."/>
            <person name="Li Z."/>
            <person name="Song N."/>
            <person name="Ke X."/>
            <person name="Dai Q."/>
            <person name="Wu Y."/>
            <person name="Sun Y."/>
            <person name="Xu J.-R."/>
            <person name="Kang Z.K."/>
            <person name="Wang L."/>
            <person name="Huang L."/>
        </authorList>
    </citation>
    <scope>NUCLEOTIDE SEQUENCE [LARGE SCALE GENOMIC DNA]</scope>
    <source>
        <strain evidence="3">SXYL134</strain>
    </source>
</reference>
<evidence type="ECO:0000313" key="2">
    <source>
        <dbReference type="EMBL" id="KUI61868.1"/>
    </source>
</evidence>
<feature type="transmembrane region" description="Helical" evidence="1">
    <location>
        <begin position="294"/>
        <end position="315"/>
    </location>
</feature>
<keyword evidence="3" id="KW-1185">Reference proteome</keyword>
<dbReference type="Proteomes" id="UP000078576">
    <property type="component" value="Unassembled WGS sequence"/>
</dbReference>
<dbReference type="OrthoDB" id="5287295at2759"/>
<keyword evidence="1" id="KW-0472">Membrane</keyword>
<protein>
    <submittedName>
        <fullName evidence="2">Uncharacterized protein</fullName>
    </submittedName>
</protein>
<name>A0A194VD96_CYTMA</name>
<feature type="transmembrane region" description="Helical" evidence="1">
    <location>
        <begin position="175"/>
        <end position="202"/>
    </location>
</feature>